<organism evidence="1 2">
    <name type="scientific">Chryseobacterium kimseyorum</name>
    <dbReference type="NCBI Taxonomy" id="2984028"/>
    <lineage>
        <taxon>Bacteria</taxon>
        <taxon>Pseudomonadati</taxon>
        <taxon>Bacteroidota</taxon>
        <taxon>Flavobacteriia</taxon>
        <taxon>Flavobacteriales</taxon>
        <taxon>Weeksellaceae</taxon>
        <taxon>Chryseobacterium group</taxon>
        <taxon>Chryseobacterium</taxon>
    </lineage>
</organism>
<reference evidence="1" key="1">
    <citation type="submission" date="2022-10" db="EMBL/GenBank/DDBJ databases">
        <title>Chryseobacterium babae sp. nov. isolated from the gut of the beetle Oryctes rhinoceros, and Chryseobacterium kimseyorum sp. nov., isolated from a stick insect rearing cage.</title>
        <authorList>
            <person name="Shelomi M."/>
            <person name="Han C.-J."/>
            <person name="Chen W.-M."/>
            <person name="Chen H.-K."/>
            <person name="Liaw S.-J."/>
            <person name="Muhle E."/>
            <person name="Clermont D."/>
        </authorList>
    </citation>
    <scope>NUCLEOTIDE SEQUENCE</scope>
    <source>
        <strain evidence="1">09-1422</strain>
    </source>
</reference>
<keyword evidence="2" id="KW-1185">Reference proteome</keyword>
<gene>
    <name evidence="1" type="ORF">OMO38_09335</name>
</gene>
<name>A0ABT3HY41_9FLAO</name>
<dbReference type="RefSeq" id="WP_264749911.1">
    <property type="nucleotide sequence ID" value="NZ_JAPDHW010000005.1"/>
</dbReference>
<dbReference type="PROSITE" id="PS51257">
    <property type="entry name" value="PROKAR_LIPOPROTEIN"/>
    <property type="match status" value="1"/>
</dbReference>
<dbReference type="EMBL" id="JAPDHW010000005">
    <property type="protein sequence ID" value="MCW3168722.1"/>
    <property type="molecule type" value="Genomic_DNA"/>
</dbReference>
<evidence type="ECO:0000313" key="2">
    <source>
        <dbReference type="Proteomes" id="UP001163731"/>
    </source>
</evidence>
<protein>
    <recommendedName>
        <fullName evidence="3">Lipoprotein</fullName>
    </recommendedName>
</protein>
<comment type="caution">
    <text evidence="1">The sequence shown here is derived from an EMBL/GenBank/DDBJ whole genome shotgun (WGS) entry which is preliminary data.</text>
</comment>
<sequence length="163" mass="18263">MKIIISLISLSLSCITIGCNTQKNSATSNEIVQSKPTNSRIEKVSYVEYTRGTRRVFTFTENTKTVAVNDQNVTNDINTSSEWTALKEQVLKLDLPKINTYKAPTSDRFSDAAYAATINISYDGKQFSSSDFDSGFPPKELEQLYNELTKQTRLVKKGTKGNR</sequence>
<dbReference type="Proteomes" id="UP001163731">
    <property type="component" value="Unassembled WGS sequence"/>
</dbReference>
<evidence type="ECO:0008006" key="3">
    <source>
        <dbReference type="Google" id="ProtNLM"/>
    </source>
</evidence>
<evidence type="ECO:0000313" key="1">
    <source>
        <dbReference type="EMBL" id="MCW3168722.1"/>
    </source>
</evidence>
<accession>A0ABT3HY41</accession>
<proteinExistence type="predicted"/>